<feature type="region of interest" description="Disordered" evidence="1">
    <location>
        <begin position="535"/>
        <end position="559"/>
    </location>
</feature>
<protein>
    <recommendedName>
        <fullName evidence="4">SGNH hydrolase-type esterase domain-containing protein</fullName>
    </recommendedName>
</protein>
<sequence>PPWRHKASNQSKHTAMREVFITCFAFVLTLNVSYGSETYNDQDKAFSKSWKQLRRTMVSPLREVLSQTHSFLQPIAKKWTISNNDQAKFPQKYLSNAFKANDEKQKSAEIGHDADNLLRSHNDTGLNFDRKPRPHSSLHNKEIKRFREVLRKRIKEKPRQDIEFIEDSQDNGAKQYEFGSPLYEEVEGNGNSENEDQNGLSGLRNNYVTVIDNIDGKDTDSYNTLGSDEAKVEYTNVANSINEGENEEFQMIGKEVNDVLGALTKSDSRISQVVDTHPPQGQGELRVNQAMSAYANKQVENETIMRNGKQQQNNQSLLPGEVTIIEDDDEMSPNDEESHPVLSKPILDAIKQAEKNVTQPYKIIQSVEAPQYVDKHFPFPMQLKKNNTLHSPGNIQQVPTNFNLQQNTTNWHARNGENENGTLAYLPSSERVIENNNLTLVRHFVGNLEKNLRIFSGLATDNRKMRTNPEPLHANVNDHERKFVLTGSAEEGPDKALADNKNNHPEDLASVMKYNNFTHERNIFHTRWHPYNQSDMSKSGSVGSGSSHLPPSQGTFNEKNSSAVNTLKTTKNIHKIDAKHRKQGFQMALPLKINGPTRTNDDDRRVSVGYSGTPEVGRRPNNEYVAQFPGEKINARLLAETDGLDHFHISKTNITVQQFGKSTGTVNDVATVTDATTLSLEPSVRAKFQAKAEEAGNSEKPYLESLQATETKLNEHLSLKSSANQLSNSQYGSRKFPWNLANQQRTMEASLHEMNESSIYKHNKKTQQLQSNSWQRNHARPLFVANEDRNESKDPIKSFVGVPLQIAPHQNVHNPNKSLSRWHEEYEKLIEKLRDLYGQAHGNFLPAHSASFKSNPVLNDAQQMMKEVSRFHSLFDDKYGDKKETGRENGMFFKNLKSNVDERNWRNGRHITNPQNPLYNYGEDPGNNRDVSNQELSSLRIEKNREVSGQIRSIQVANQTLFDLSNSKEMYKQAPNNSDVISDEIQNGGSELGHQSNLSTTYLNQRLTPQHRSIPSTNIMNTSASPTSGNDGLSSHQVLMSYFGNETDLRKQLHFNDDYGNESNNSINISQSEENQPENNKTSTISNPIEVMTKESNASFIIQHGASDNISGIPKQNKSGPSEEESLKKYLEDFISLLSFDGAAERNETAKSVPEGELRLKMSSGNSNPIVAAEASKKENVTDLKDRVIIVVSPKSIKELMKNRSHDSQQPMVHKGVPVKVAKVEDSTVILKPNLITNKSKDEFKEHFRNVTIVQNETTKSKASKLPSLLKVTNKTSTSFEDNVASKSKNDDLNELYREELKSLEISLSRDFMSSWIYYQKSLNEIGISPGMLRSGIANLGSPQRLKRVFKKALTGSDLNVLVVGGSISAGGGLEKDRGNVEGVYHKAFSDWWNNTVTPITTSELKVSAVAIGGTDSEYFSYCIQNYMRFLPDIVIWELAANDYKRYAGREFAPAKPLEQLIRIILSLPSKPALILANFFRGNYYKTAIGQDCPDSEDEGGKSIAQYYKLTSLSWRNVICSGDKELNLKKLFSSDGYHPSLLGHAQMSTLLISYIKGVFEETISEEMTLLRNHTPARKNQEVSLSLAEPIFDDPVSPKPLCWTLLTPDYGQKLRNTLPDLEFTEASGFQFANISHWPIRRDRLRCLKAIQTGAMLKMKFIVPPSENRDGYKRELAITTHNSFGGMGSLWLDGDQNTAKTIKEENGQRRTQVNILTRSLTPGVHTVTVSALEPGFCLSAVAVL</sequence>
<evidence type="ECO:0000256" key="1">
    <source>
        <dbReference type="SAM" id="MobiDB-lite"/>
    </source>
</evidence>
<dbReference type="CDD" id="cd00229">
    <property type="entry name" value="SGNH_hydrolase"/>
    <property type="match status" value="1"/>
</dbReference>
<reference evidence="2 3" key="1">
    <citation type="submission" date="2022-05" db="EMBL/GenBank/DDBJ databases">
        <authorList>
            <consortium name="Genoscope - CEA"/>
            <person name="William W."/>
        </authorList>
    </citation>
    <scope>NUCLEOTIDE SEQUENCE [LARGE SCALE GENOMIC DNA]</scope>
</reference>
<gene>
    <name evidence="2" type="ORF">PMEA_00033344</name>
</gene>
<feature type="compositionally biased region" description="Low complexity" evidence="1">
    <location>
        <begin position="535"/>
        <end position="547"/>
    </location>
</feature>
<feature type="non-terminal residue" evidence="2">
    <location>
        <position position="1"/>
    </location>
</feature>
<feature type="compositionally biased region" description="Polar residues" evidence="1">
    <location>
        <begin position="549"/>
        <end position="559"/>
    </location>
</feature>
<comment type="caution">
    <text evidence="2">The sequence shown here is derived from an EMBL/GenBank/DDBJ whole genome shotgun (WGS) entry which is preliminary data.</text>
</comment>
<dbReference type="Gene3D" id="3.40.50.1110">
    <property type="entry name" value="SGNH hydrolase"/>
    <property type="match status" value="1"/>
</dbReference>
<evidence type="ECO:0008006" key="4">
    <source>
        <dbReference type="Google" id="ProtNLM"/>
    </source>
</evidence>
<proteinExistence type="predicted"/>
<feature type="region of interest" description="Disordered" evidence="1">
    <location>
        <begin position="592"/>
        <end position="621"/>
    </location>
</feature>
<evidence type="ECO:0000313" key="2">
    <source>
        <dbReference type="EMBL" id="CAH3046595.1"/>
    </source>
</evidence>
<feature type="region of interest" description="Disordered" evidence="1">
    <location>
        <begin position="906"/>
        <end position="932"/>
    </location>
</feature>
<dbReference type="Proteomes" id="UP001159428">
    <property type="component" value="Unassembled WGS sequence"/>
</dbReference>
<feature type="region of interest" description="Disordered" evidence="1">
    <location>
        <begin position="1106"/>
        <end position="1126"/>
    </location>
</feature>
<feature type="compositionally biased region" description="Polar residues" evidence="1">
    <location>
        <begin position="1106"/>
        <end position="1120"/>
    </location>
</feature>
<dbReference type="PANTHER" id="PTHR34407">
    <property type="entry name" value="EXPRESSED PROTEIN"/>
    <property type="match status" value="1"/>
</dbReference>
<accession>A0AAU9W3H4</accession>
<name>A0AAU9W3H4_9CNID</name>
<dbReference type="PANTHER" id="PTHR34407:SF1">
    <property type="entry name" value="SGNH HYDROLASE-TYPE ESTERASE DOMAIN-CONTAINING PROTEIN"/>
    <property type="match status" value="1"/>
</dbReference>
<dbReference type="EMBL" id="CALNXJ010000008">
    <property type="protein sequence ID" value="CAH3046595.1"/>
    <property type="molecule type" value="Genomic_DNA"/>
</dbReference>
<evidence type="ECO:0000313" key="3">
    <source>
        <dbReference type="Proteomes" id="UP001159428"/>
    </source>
</evidence>
<feature type="region of interest" description="Disordered" evidence="1">
    <location>
        <begin position="1055"/>
        <end position="1083"/>
    </location>
</feature>
<dbReference type="InterPro" id="IPR036514">
    <property type="entry name" value="SGNH_hydro_sf"/>
</dbReference>
<dbReference type="SUPFAM" id="SSF52266">
    <property type="entry name" value="SGNH hydrolase"/>
    <property type="match status" value="1"/>
</dbReference>
<organism evidence="2 3">
    <name type="scientific">Pocillopora meandrina</name>
    <dbReference type="NCBI Taxonomy" id="46732"/>
    <lineage>
        <taxon>Eukaryota</taxon>
        <taxon>Metazoa</taxon>
        <taxon>Cnidaria</taxon>
        <taxon>Anthozoa</taxon>
        <taxon>Hexacorallia</taxon>
        <taxon>Scleractinia</taxon>
        <taxon>Astrocoeniina</taxon>
        <taxon>Pocilloporidae</taxon>
        <taxon>Pocillopora</taxon>
    </lineage>
</organism>
<keyword evidence="3" id="KW-1185">Reference proteome</keyword>
<feature type="compositionally biased region" description="Low complexity" evidence="1">
    <location>
        <begin position="1061"/>
        <end position="1074"/>
    </location>
</feature>